<dbReference type="AlphaFoldDB" id="A0A0E9V4S6"/>
<protein>
    <submittedName>
        <fullName evidence="1">Uncharacterized protein</fullName>
    </submittedName>
</protein>
<name>A0A0E9V4S6_ANGAN</name>
<dbReference type="EMBL" id="GBXM01035576">
    <property type="protein sequence ID" value="JAH73001.1"/>
    <property type="molecule type" value="Transcribed_RNA"/>
</dbReference>
<organism evidence="1">
    <name type="scientific">Anguilla anguilla</name>
    <name type="common">European freshwater eel</name>
    <name type="synonym">Muraena anguilla</name>
    <dbReference type="NCBI Taxonomy" id="7936"/>
    <lineage>
        <taxon>Eukaryota</taxon>
        <taxon>Metazoa</taxon>
        <taxon>Chordata</taxon>
        <taxon>Craniata</taxon>
        <taxon>Vertebrata</taxon>
        <taxon>Euteleostomi</taxon>
        <taxon>Actinopterygii</taxon>
        <taxon>Neopterygii</taxon>
        <taxon>Teleostei</taxon>
        <taxon>Anguilliformes</taxon>
        <taxon>Anguillidae</taxon>
        <taxon>Anguilla</taxon>
    </lineage>
</organism>
<sequence length="67" mass="7890">MQTAHAFTGTDYQSLNRQTVGRSLQVQYNSYSRYIIYCRVFSRDSSVYHQGWCSVVDSHFLSLRNFL</sequence>
<reference evidence="1" key="2">
    <citation type="journal article" date="2015" name="Fish Shellfish Immunol.">
        <title>Early steps in the European eel (Anguilla anguilla)-Vibrio vulnificus interaction in the gills: Role of the RtxA13 toxin.</title>
        <authorList>
            <person name="Callol A."/>
            <person name="Pajuelo D."/>
            <person name="Ebbesson L."/>
            <person name="Teles M."/>
            <person name="MacKenzie S."/>
            <person name="Amaro C."/>
        </authorList>
    </citation>
    <scope>NUCLEOTIDE SEQUENCE</scope>
</reference>
<proteinExistence type="predicted"/>
<evidence type="ECO:0000313" key="1">
    <source>
        <dbReference type="EMBL" id="JAH73001.1"/>
    </source>
</evidence>
<reference evidence="1" key="1">
    <citation type="submission" date="2014-11" db="EMBL/GenBank/DDBJ databases">
        <authorList>
            <person name="Amaro Gonzalez C."/>
        </authorList>
    </citation>
    <scope>NUCLEOTIDE SEQUENCE</scope>
</reference>
<accession>A0A0E9V4S6</accession>